<feature type="region of interest" description="Disordered" evidence="1">
    <location>
        <begin position="1"/>
        <end position="26"/>
    </location>
</feature>
<comment type="caution">
    <text evidence="2">The sequence shown here is derived from an EMBL/GenBank/DDBJ whole genome shotgun (WGS) entry which is preliminary data.</text>
</comment>
<dbReference type="RefSeq" id="WP_339576264.1">
    <property type="nucleotide sequence ID" value="NZ_JBBIAA010000038.1"/>
</dbReference>
<evidence type="ECO:0000313" key="3">
    <source>
        <dbReference type="Proteomes" id="UP001387100"/>
    </source>
</evidence>
<feature type="non-terminal residue" evidence="2">
    <location>
        <position position="1"/>
    </location>
</feature>
<dbReference type="InterPro" id="IPR032675">
    <property type="entry name" value="LRR_dom_sf"/>
</dbReference>
<proteinExistence type="predicted"/>
<protein>
    <recommendedName>
        <fullName evidence="4">Leucine rich repeat (LRR) protein</fullName>
    </recommendedName>
</protein>
<sequence>CAACPRVHRSEDGPTLVGRPHAKNPPLTQTASTLREYVGPWFPALDTVLASPALTTLMLEQPPRDLAARLTAPLIDLRLLSARKLATVPELACVDTLTTLEIAGGKALDLTGIAAYTRLASLSLYGRTPLTSFAELTRSPTLRRLILEECYFVDDIQALEQLTLDELRIVGRPESLDPHFLRTARKLGVRRFSAPPQPAVGRPRG</sequence>
<name>A0ABU8RP65_9ACTN</name>
<dbReference type="Gene3D" id="3.80.10.10">
    <property type="entry name" value="Ribonuclease Inhibitor"/>
    <property type="match status" value="1"/>
</dbReference>
<dbReference type="Proteomes" id="UP001387100">
    <property type="component" value="Unassembled WGS sequence"/>
</dbReference>
<reference evidence="2 3" key="1">
    <citation type="journal article" date="2017" name="Int. J. Syst. Evol. Microbiol.">
        <title>Pseudokineococcus basanitobsidens sp. nov., isolated from volcanic rock.</title>
        <authorList>
            <person name="Lee D.W."/>
            <person name="Park M.Y."/>
            <person name="Kim J.J."/>
            <person name="Kim B.S."/>
        </authorList>
    </citation>
    <scope>NUCLEOTIDE SEQUENCE [LARGE SCALE GENOMIC DNA]</scope>
    <source>
        <strain evidence="2 3">DSM 103726</strain>
    </source>
</reference>
<keyword evidence="3" id="KW-1185">Reference proteome</keyword>
<organism evidence="2 3">
    <name type="scientific">Pseudokineococcus basanitobsidens</name>
    <dbReference type="NCBI Taxonomy" id="1926649"/>
    <lineage>
        <taxon>Bacteria</taxon>
        <taxon>Bacillati</taxon>
        <taxon>Actinomycetota</taxon>
        <taxon>Actinomycetes</taxon>
        <taxon>Kineosporiales</taxon>
        <taxon>Kineosporiaceae</taxon>
        <taxon>Pseudokineococcus</taxon>
    </lineage>
</organism>
<dbReference type="SUPFAM" id="SSF52058">
    <property type="entry name" value="L domain-like"/>
    <property type="match status" value="1"/>
</dbReference>
<dbReference type="EMBL" id="JBBIAA010000038">
    <property type="protein sequence ID" value="MEJ5946886.1"/>
    <property type="molecule type" value="Genomic_DNA"/>
</dbReference>
<accession>A0ABU8RP65</accession>
<evidence type="ECO:0008006" key="4">
    <source>
        <dbReference type="Google" id="ProtNLM"/>
    </source>
</evidence>
<gene>
    <name evidence="2" type="ORF">WDZ17_16445</name>
</gene>
<evidence type="ECO:0000256" key="1">
    <source>
        <dbReference type="SAM" id="MobiDB-lite"/>
    </source>
</evidence>
<evidence type="ECO:0000313" key="2">
    <source>
        <dbReference type="EMBL" id="MEJ5946886.1"/>
    </source>
</evidence>